<evidence type="ECO:0000313" key="2">
    <source>
        <dbReference type="Proteomes" id="UP000660611"/>
    </source>
</evidence>
<protein>
    <submittedName>
        <fullName evidence="1">Uncharacterized protein</fullName>
    </submittedName>
</protein>
<sequence>MIRASTIASHQHGNAAVRTHRWGPVDCRVGIDARGVAWSRTSCRTLVHELYHLHDIQAGKPFPRTDAELDL</sequence>
<keyword evidence="2" id="KW-1185">Reference proteome</keyword>
<name>A0A919PQS4_9ACTN</name>
<reference evidence="1" key="1">
    <citation type="submission" date="2021-01" db="EMBL/GenBank/DDBJ databases">
        <title>Whole genome shotgun sequence of Dactylosporangium siamense NBRC 106093.</title>
        <authorList>
            <person name="Komaki H."/>
            <person name="Tamura T."/>
        </authorList>
    </citation>
    <scope>NUCLEOTIDE SEQUENCE</scope>
    <source>
        <strain evidence="1">NBRC 106093</strain>
    </source>
</reference>
<comment type="caution">
    <text evidence="1">The sequence shown here is derived from an EMBL/GenBank/DDBJ whole genome shotgun (WGS) entry which is preliminary data.</text>
</comment>
<dbReference type="EMBL" id="BONQ01000076">
    <property type="protein sequence ID" value="GIG46673.1"/>
    <property type="molecule type" value="Genomic_DNA"/>
</dbReference>
<organism evidence="1 2">
    <name type="scientific">Dactylosporangium siamense</name>
    <dbReference type="NCBI Taxonomy" id="685454"/>
    <lineage>
        <taxon>Bacteria</taxon>
        <taxon>Bacillati</taxon>
        <taxon>Actinomycetota</taxon>
        <taxon>Actinomycetes</taxon>
        <taxon>Micromonosporales</taxon>
        <taxon>Micromonosporaceae</taxon>
        <taxon>Dactylosporangium</taxon>
    </lineage>
</organism>
<dbReference type="Proteomes" id="UP000660611">
    <property type="component" value="Unassembled WGS sequence"/>
</dbReference>
<accession>A0A919PQS4</accession>
<gene>
    <name evidence="1" type="ORF">Dsi01nite_047140</name>
</gene>
<dbReference type="AlphaFoldDB" id="A0A919PQS4"/>
<evidence type="ECO:0000313" key="1">
    <source>
        <dbReference type="EMBL" id="GIG46673.1"/>
    </source>
</evidence>
<proteinExistence type="predicted"/>